<sequence length="182" mass="18754">MRWAVFACVLLLAACTTSQTGSAGLSSSSRLSPPVLVPLDASRFVGAPCTLLKSSQPVTHDVIAGTAAGSTCTWQGAKPRYPTYTATVDTTSGGLETLYRNRSTLKFFEPTEIGGFPAVHTDPQAAAADHGRCTLTMGVADDSVITVVSTATDPKSTNYSSPCTDADALAHAIIATIKSGNA</sequence>
<keyword evidence="1" id="KW-0732">Signal</keyword>
<evidence type="ECO:0000256" key="1">
    <source>
        <dbReference type="SAM" id="SignalP"/>
    </source>
</evidence>
<organism evidence="2 3">
    <name type="scientific">Actinocrispum wychmicini</name>
    <dbReference type="NCBI Taxonomy" id="1213861"/>
    <lineage>
        <taxon>Bacteria</taxon>
        <taxon>Bacillati</taxon>
        <taxon>Actinomycetota</taxon>
        <taxon>Actinomycetes</taxon>
        <taxon>Pseudonocardiales</taxon>
        <taxon>Pseudonocardiaceae</taxon>
        <taxon>Actinocrispum</taxon>
    </lineage>
</organism>
<evidence type="ECO:0000313" key="3">
    <source>
        <dbReference type="Proteomes" id="UP000295680"/>
    </source>
</evidence>
<reference evidence="2 3" key="1">
    <citation type="submission" date="2019-03" db="EMBL/GenBank/DDBJ databases">
        <title>Genomic Encyclopedia of Type Strains, Phase IV (KMG-IV): sequencing the most valuable type-strain genomes for metagenomic binning, comparative biology and taxonomic classification.</title>
        <authorList>
            <person name="Goeker M."/>
        </authorList>
    </citation>
    <scope>NUCLEOTIDE SEQUENCE [LARGE SCALE GENOMIC DNA]</scope>
    <source>
        <strain evidence="2 3">DSM 45934</strain>
    </source>
</reference>
<name>A0A4R2J8E3_9PSEU</name>
<comment type="caution">
    <text evidence="2">The sequence shown here is derived from an EMBL/GenBank/DDBJ whole genome shotgun (WGS) entry which is preliminary data.</text>
</comment>
<dbReference type="EMBL" id="SLWS01000008">
    <property type="protein sequence ID" value="TCO54884.1"/>
    <property type="molecule type" value="Genomic_DNA"/>
</dbReference>
<accession>A0A4R2J8E3</accession>
<dbReference type="PROSITE" id="PS51257">
    <property type="entry name" value="PROKAR_LIPOPROTEIN"/>
    <property type="match status" value="1"/>
</dbReference>
<dbReference type="OrthoDB" id="3697076at2"/>
<evidence type="ECO:0000313" key="2">
    <source>
        <dbReference type="EMBL" id="TCO54884.1"/>
    </source>
</evidence>
<protein>
    <submittedName>
        <fullName evidence="2">Uncharacterized protein DUF3558</fullName>
    </submittedName>
</protein>
<dbReference type="Proteomes" id="UP000295680">
    <property type="component" value="Unassembled WGS sequence"/>
</dbReference>
<dbReference type="Pfam" id="PF12079">
    <property type="entry name" value="DUF3558"/>
    <property type="match status" value="1"/>
</dbReference>
<feature type="chain" id="PRO_5020704175" evidence="1">
    <location>
        <begin position="24"/>
        <end position="182"/>
    </location>
</feature>
<dbReference type="RefSeq" id="WP_132122674.1">
    <property type="nucleotide sequence ID" value="NZ_SLWS01000008.1"/>
</dbReference>
<dbReference type="AlphaFoldDB" id="A0A4R2J8E3"/>
<feature type="signal peptide" evidence="1">
    <location>
        <begin position="1"/>
        <end position="23"/>
    </location>
</feature>
<gene>
    <name evidence="2" type="ORF">EV192_108172</name>
</gene>
<keyword evidence="3" id="KW-1185">Reference proteome</keyword>
<dbReference type="InterPro" id="IPR024520">
    <property type="entry name" value="DUF3558"/>
</dbReference>
<proteinExistence type="predicted"/>